<keyword evidence="2" id="KW-0805">Transcription regulation</keyword>
<dbReference type="Proteomes" id="UP001327957">
    <property type="component" value="Unassembled WGS sequence"/>
</dbReference>
<name>A0AAV9T500_9PEZI</name>
<feature type="domain" description="Xylanolytic transcriptional activator regulatory" evidence="6">
    <location>
        <begin position="87"/>
        <end position="168"/>
    </location>
</feature>
<keyword evidence="4" id="KW-0804">Transcription</keyword>
<evidence type="ECO:0000256" key="2">
    <source>
        <dbReference type="ARBA" id="ARBA00023015"/>
    </source>
</evidence>
<comment type="caution">
    <text evidence="7">The sequence shown here is derived from an EMBL/GenBank/DDBJ whole genome shotgun (WGS) entry which is preliminary data.</text>
</comment>
<evidence type="ECO:0000256" key="5">
    <source>
        <dbReference type="ARBA" id="ARBA00023242"/>
    </source>
</evidence>
<keyword evidence="5" id="KW-0539">Nucleus</keyword>
<protein>
    <submittedName>
        <fullName evidence="7">Fungal specific transcription factor domain-containing protein</fullName>
    </submittedName>
</protein>
<gene>
    <name evidence="7" type="ORF">QIS74_10158</name>
</gene>
<evidence type="ECO:0000256" key="4">
    <source>
        <dbReference type="ARBA" id="ARBA00023163"/>
    </source>
</evidence>
<keyword evidence="8" id="KW-1185">Reference proteome</keyword>
<dbReference type="InterPro" id="IPR007219">
    <property type="entry name" value="XnlR_reg_dom"/>
</dbReference>
<proteinExistence type="predicted"/>
<evidence type="ECO:0000256" key="1">
    <source>
        <dbReference type="ARBA" id="ARBA00004123"/>
    </source>
</evidence>
<dbReference type="SMART" id="SM00906">
    <property type="entry name" value="Fungal_trans"/>
    <property type="match status" value="1"/>
</dbReference>
<comment type="subcellular location">
    <subcellularLocation>
        <location evidence="1">Nucleus</location>
    </subcellularLocation>
</comment>
<dbReference type="GO" id="GO:0005634">
    <property type="term" value="C:nucleus"/>
    <property type="evidence" value="ECO:0007669"/>
    <property type="project" value="UniProtKB-SubCell"/>
</dbReference>
<keyword evidence="3" id="KW-0238">DNA-binding</keyword>
<accession>A0AAV9T500</accession>
<evidence type="ECO:0000259" key="6">
    <source>
        <dbReference type="SMART" id="SM00906"/>
    </source>
</evidence>
<sequence length="427" mass="48036">MENLNPYISQLDPQLHTFDRVRQQSAFLLTSVLAAAAKAFNPALHKKLREHAEDIHASNFRKGAKSVETAQAVMILTYWKESQDTRAWMLLGYVIRMGMELGWHRLAPYSHHHPPSTSDLERRQTRNIERTWFVLFVYDRSMSLQTGKPWMIERSEFVESIEAWCRDTMATPGDRFLGAIRARQLHNLESLLAIIKGRIEEWESRWLNMADKDSCHPFLIQFYGTHLRLQLFSLPLQDILAQADQNISYHMEALWVSYSSALEMLHLICRYSSWLYFAQDSIHVMTAYSAAFLIKLLMSTPHPISSQIGPAIHGAISGAARAFSQQAAPSGSSCALQSRFLDKILARISKSSSEELVARDTIATESHGQSGAGRHTCGAESSSITATSARVFSQMEAGLTLDFGNDEEWAGIMAEAGFNAQDGVFFA</sequence>
<evidence type="ECO:0000256" key="3">
    <source>
        <dbReference type="ARBA" id="ARBA00023125"/>
    </source>
</evidence>
<reference evidence="7 8" key="1">
    <citation type="submission" date="2023-04" db="EMBL/GenBank/DDBJ databases">
        <title>Colletotrichum tabacum stain YC1 causing leaf anthracnose on Nicotiana tabacum(L.) cv.</title>
        <authorList>
            <person name="Ji Z."/>
            <person name="Wang M."/>
            <person name="Zhang J."/>
            <person name="Wang N."/>
            <person name="Zhou Z."/>
        </authorList>
    </citation>
    <scope>NUCLEOTIDE SEQUENCE [LARGE SCALE GENOMIC DNA]</scope>
    <source>
        <strain evidence="7 8">YC1</strain>
    </source>
</reference>
<evidence type="ECO:0000313" key="8">
    <source>
        <dbReference type="Proteomes" id="UP001327957"/>
    </source>
</evidence>
<dbReference type="GO" id="GO:0008270">
    <property type="term" value="F:zinc ion binding"/>
    <property type="evidence" value="ECO:0007669"/>
    <property type="project" value="InterPro"/>
</dbReference>
<dbReference type="GO" id="GO:0006351">
    <property type="term" value="P:DNA-templated transcription"/>
    <property type="evidence" value="ECO:0007669"/>
    <property type="project" value="InterPro"/>
</dbReference>
<organism evidence="7 8">
    <name type="scientific">Colletotrichum tabaci</name>
    <dbReference type="NCBI Taxonomy" id="1209068"/>
    <lineage>
        <taxon>Eukaryota</taxon>
        <taxon>Fungi</taxon>
        <taxon>Dikarya</taxon>
        <taxon>Ascomycota</taxon>
        <taxon>Pezizomycotina</taxon>
        <taxon>Sordariomycetes</taxon>
        <taxon>Hypocreomycetidae</taxon>
        <taxon>Glomerellales</taxon>
        <taxon>Glomerellaceae</taxon>
        <taxon>Colletotrichum</taxon>
        <taxon>Colletotrichum destructivum species complex</taxon>
    </lineage>
</organism>
<dbReference type="GO" id="GO:0000976">
    <property type="term" value="F:transcription cis-regulatory region binding"/>
    <property type="evidence" value="ECO:0007669"/>
    <property type="project" value="TreeGrafter"/>
</dbReference>
<dbReference type="CDD" id="cd12148">
    <property type="entry name" value="fungal_TF_MHR"/>
    <property type="match status" value="1"/>
</dbReference>
<dbReference type="AlphaFoldDB" id="A0AAV9T500"/>
<evidence type="ECO:0000313" key="7">
    <source>
        <dbReference type="EMBL" id="KAK6212204.1"/>
    </source>
</evidence>
<dbReference type="InterPro" id="IPR051089">
    <property type="entry name" value="prtT"/>
</dbReference>
<dbReference type="EMBL" id="JASAOK010000045">
    <property type="protein sequence ID" value="KAK6212204.1"/>
    <property type="molecule type" value="Genomic_DNA"/>
</dbReference>
<dbReference type="PANTHER" id="PTHR31845:SF17">
    <property type="entry name" value="ZN(II)2CYS6 TRANSCRIPTION FACTOR (EUROFUNG)"/>
    <property type="match status" value="1"/>
</dbReference>
<dbReference type="PANTHER" id="PTHR31845">
    <property type="entry name" value="FINGER DOMAIN PROTEIN, PUTATIVE-RELATED"/>
    <property type="match status" value="1"/>
</dbReference>
<dbReference type="Pfam" id="PF04082">
    <property type="entry name" value="Fungal_trans"/>
    <property type="match status" value="1"/>
</dbReference>
<dbReference type="GO" id="GO:0000981">
    <property type="term" value="F:DNA-binding transcription factor activity, RNA polymerase II-specific"/>
    <property type="evidence" value="ECO:0007669"/>
    <property type="project" value="TreeGrafter"/>
</dbReference>